<comment type="caution">
    <text evidence="2">The sequence shown here is derived from an EMBL/GenBank/DDBJ whole genome shotgun (WGS) entry which is preliminary data.</text>
</comment>
<feature type="non-terminal residue" evidence="2">
    <location>
        <position position="51"/>
    </location>
</feature>
<dbReference type="GO" id="GO:0055085">
    <property type="term" value="P:transmembrane transport"/>
    <property type="evidence" value="ECO:0007669"/>
    <property type="project" value="InterPro"/>
</dbReference>
<protein>
    <submittedName>
        <fullName evidence="2">Manganese/zinc/iron ABC superfamily ATP binding cassette transporter, membrane protein</fullName>
    </submittedName>
</protein>
<dbReference type="InterPro" id="IPR001626">
    <property type="entry name" value="ABC_TroCD"/>
</dbReference>
<reference evidence="2" key="1">
    <citation type="submission" date="2013-12" db="EMBL/GenBank/DDBJ databases">
        <title>A Varibaculum cambriense genome reconstructed from a premature infant gut community with otherwise low bacterial novelty that shifts toward anaerobic metabolism during the third week of life.</title>
        <authorList>
            <person name="Brown C.T."/>
            <person name="Sharon I."/>
            <person name="Thomas B.C."/>
            <person name="Castelle C.J."/>
            <person name="Morowitz M.J."/>
            <person name="Banfield J.F."/>
        </authorList>
    </citation>
    <scope>NUCLEOTIDE SEQUENCE</scope>
</reference>
<evidence type="ECO:0000313" key="2">
    <source>
        <dbReference type="EMBL" id="ETJ38147.1"/>
    </source>
</evidence>
<feature type="transmembrane region" description="Helical" evidence="1">
    <location>
        <begin position="6"/>
        <end position="27"/>
    </location>
</feature>
<keyword evidence="1" id="KW-0812">Transmembrane</keyword>
<gene>
    <name evidence="2" type="ORF">Q604_UNBC07713G0001</name>
</gene>
<organism evidence="2">
    <name type="scientific">human gut metagenome</name>
    <dbReference type="NCBI Taxonomy" id="408170"/>
    <lineage>
        <taxon>unclassified sequences</taxon>
        <taxon>metagenomes</taxon>
        <taxon>organismal metagenomes</taxon>
    </lineage>
</organism>
<keyword evidence="1" id="KW-1133">Transmembrane helix</keyword>
<accession>W1Y6H9</accession>
<keyword evidence="1" id="KW-0472">Membrane</keyword>
<dbReference type="Pfam" id="PF00950">
    <property type="entry name" value="ABC-3"/>
    <property type="match status" value="1"/>
</dbReference>
<evidence type="ECO:0000256" key="1">
    <source>
        <dbReference type="SAM" id="Phobius"/>
    </source>
</evidence>
<proteinExistence type="predicted"/>
<sequence>MPLITSIMLLAIVTAVTCSVPGIFLVLRHQSMLVDAMSQAVLPGIAIDAQG</sequence>
<dbReference type="EMBL" id="AZMM01007713">
    <property type="protein sequence ID" value="ETJ38147.1"/>
    <property type="molecule type" value="Genomic_DNA"/>
</dbReference>
<dbReference type="AlphaFoldDB" id="W1Y6H9"/>
<dbReference type="GO" id="GO:0043190">
    <property type="term" value="C:ATP-binding cassette (ABC) transporter complex"/>
    <property type="evidence" value="ECO:0007669"/>
    <property type="project" value="InterPro"/>
</dbReference>
<name>W1Y6H9_9ZZZZ</name>